<feature type="transmembrane region" description="Helical" evidence="9">
    <location>
        <begin position="178"/>
        <end position="199"/>
    </location>
</feature>
<keyword evidence="5 9" id="KW-0812">Transmembrane</keyword>
<evidence type="ECO:0000256" key="1">
    <source>
        <dbReference type="ARBA" id="ARBA00004651"/>
    </source>
</evidence>
<dbReference type="SUPFAM" id="SSF161098">
    <property type="entry name" value="MetI-like"/>
    <property type="match status" value="1"/>
</dbReference>
<keyword evidence="4" id="KW-1003">Cell membrane</keyword>
<evidence type="ECO:0000256" key="5">
    <source>
        <dbReference type="ARBA" id="ARBA00022692"/>
    </source>
</evidence>
<dbReference type="InterPro" id="IPR043429">
    <property type="entry name" value="ArtM/GltK/GlnP/TcyL/YhdX-like"/>
</dbReference>
<sequence>MKGTLYTLGISISAIVIGCILGLFIAFGRLSPYSIIRLPFVWYITFFRGTPLLVQIFIIYLGVAPLFISGAGTTKAVISAIIALSLNSAAYLAEIYRAGIQSIDKGQIEAGRSLGMNKVQTMWYIVLPQSIKRMIPPFGNEFITLVKDSSLASAIAAPEILYWARAVNTRFFITWEPFILISLIYLFITLSLTYLLNYIERRWNIDDNR</sequence>
<gene>
    <name evidence="11" type="ORF">Q5Y73_02530</name>
</gene>
<feature type="transmembrane region" description="Helical" evidence="9">
    <location>
        <begin position="40"/>
        <end position="64"/>
    </location>
</feature>
<comment type="caution">
    <text evidence="11">The sequence shown here is derived from an EMBL/GenBank/DDBJ whole genome shotgun (WGS) entry which is preliminary data.</text>
</comment>
<evidence type="ECO:0000256" key="9">
    <source>
        <dbReference type="RuleBase" id="RU363032"/>
    </source>
</evidence>
<accession>A0ABT9IUE1</accession>
<keyword evidence="6" id="KW-0029">Amino-acid transport</keyword>
<dbReference type="InterPro" id="IPR035906">
    <property type="entry name" value="MetI-like_sf"/>
</dbReference>
<proteinExistence type="inferred from homology"/>
<evidence type="ECO:0000256" key="4">
    <source>
        <dbReference type="ARBA" id="ARBA00022475"/>
    </source>
</evidence>
<dbReference type="PANTHER" id="PTHR30614">
    <property type="entry name" value="MEMBRANE COMPONENT OF AMINO ACID ABC TRANSPORTER"/>
    <property type="match status" value="1"/>
</dbReference>
<keyword evidence="7 9" id="KW-1133">Transmembrane helix</keyword>
<dbReference type="PANTHER" id="PTHR30614:SF20">
    <property type="entry name" value="GLUTAMINE TRANSPORT SYSTEM PERMEASE PROTEIN GLNP"/>
    <property type="match status" value="1"/>
</dbReference>
<dbReference type="Proteomes" id="UP001231941">
    <property type="component" value="Unassembled WGS sequence"/>
</dbReference>
<evidence type="ECO:0000256" key="6">
    <source>
        <dbReference type="ARBA" id="ARBA00022970"/>
    </source>
</evidence>
<evidence type="ECO:0000259" key="10">
    <source>
        <dbReference type="PROSITE" id="PS50928"/>
    </source>
</evidence>
<evidence type="ECO:0000256" key="7">
    <source>
        <dbReference type="ARBA" id="ARBA00022989"/>
    </source>
</evidence>
<evidence type="ECO:0000256" key="8">
    <source>
        <dbReference type="ARBA" id="ARBA00023136"/>
    </source>
</evidence>
<evidence type="ECO:0000256" key="2">
    <source>
        <dbReference type="ARBA" id="ARBA00010072"/>
    </source>
</evidence>
<dbReference type="Gene3D" id="1.10.3720.10">
    <property type="entry name" value="MetI-like"/>
    <property type="match status" value="1"/>
</dbReference>
<keyword evidence="8 9" id="KW-0472">Membrane</keyword>
<dbReference type="PROSITE" id="PS50928">
    <property type="entry name" value="ABC_TM1"/>
    <property type="match status" value="1"/>
</dbReference>
<comment type="subcellular location">
    <subcellularLocation>
        <location evidence="1 9">Cell membrane</location>
        <topology evidence="1 9">Multi-pass membrane protein</topology>
    </subcellularLocation>
</comment>
<organism evidence="11 12">
    <name type="scientific">Chengkuizengella axinellae</name>
    <dbReference type="NCBI Taxonomy" id="3064388"/>
    <lineage>
        <taxon>Bacteria</taxon>
        <taxon>Bacillati</taxon>
        <taxon>Bacillota</taxon>
        <taxon>Bacilli</taxon>
        <taxon>Bacillales</taxon>
        <taxon>Paenibacillaceae</taxon>
        <taxon>Chengkuizengella</taxon>
    </lineage>
</organism>
<feature type="transmembrane region" description="Helical" evidence="9">
    <location>
        <begin position="6"/>
        <end position="28"/>
    </location>
</feature>
<reference evidence="11 12" key="1">
    <citation type="submission" date="2023-08" db="EMBL/GenBank/DDBJ databases">
        <authorList>
            <person name="Park J.-S."/>
        </authorList>
    </citation>
    <scope>NUCLEOTIDE SEQUENCE [LARGE SCALE GENOMIC DNA]</scope>
    <source>
        <strain evidence="11 12">2205SS18-9</strain>
    </source>
</reference>
<keyword evidence="3 9" id="KW-0813">Transport</keyword>
<dbReference type="InterPro" id="IPR000515">
    <property type="entry name" value="MetI-like"/>
</dbReference>
<feature type="domain" description="ABC transmembrane type-1" evidence="10">
    <location>
        <begin position="4"/>
        <end position="196"/>
    </location>
</feature>
<feature type="transmembrane region" description="Helical" evidence="9">
    <location>
        <begin position="76"/>
        <end position="96"/>
    </location>
</feature>
<evidence type="ECO:0000256" key="3">
    <source>
        <dbReference type="ARBA" id="ARBA00022448"/>
    </source>
</evidence>
<name>A0ABT9IUE1_9BACL</name>
<dbReference type="Pfam" id="PF00528">
    <property type="entry name" value="BPD_transp_1"/>
    <property type="match status" value="1"/>
</dbReference>
<evidence type="ECO:0000313" key="11">
    <source>
        <dbReference type="EMBL" id="MDP5272971.1"/>
    </source>
</evidence>
<dbReference type="InterPro" id="IPR010065">
    <property type="entry name" value="AA_ABC_transptr_permease_3TM"/>
</dbReference>
<keyword evidence="12" id="KW-1185">Reference proteome</keyword>
<dbReference type="PROSITE" id="PS51257">
    <property type="entry name" value="PROKAR_LIPOPROTEIN"/>
    <property type="match status" value="1"/>
</dbReference>
<dbReference type="NCBIfam" id="TIGR01726">
    <property type="entry name" value="HEQRo_perm_3TM"/>
    <property type="match status" value="1"/>
</dbReference>
<evidence type="ECO:0000313" key="12">
    <source>
        <dbReference type="Proteomes" id="UP001231941"/>
    </source>
</evidence>
<comment type="similarity">
    <text evidence="2">Belongs to the binding-protein-dependent transport system permease family. HisMQ subfamily.</text>
</comment>
<dbReference type="EMBL" id="JAVAMP010000001">
    <property type="protein sequence ID" value="MDP5272971.1"/>
    <property type="molecule type" value="Genomic_DNA"/>
</dbReference>
<protein>
    <submittedName>
        <fullName evidence="11">Amino acid ABC transporter permease</fullName>
    </submittedName>
</protein>
<dbReference type="CDD" id="cd06261">
    <property type="entry name" value="TM_PBP2"/>
    <property type="match status" value="1"/>
</dbReference>